<dbReference type="PANTHER" id="PTHR45527">
    <property type="entry name" value="NONRIBOSOMAL PEPTIDE SYNTHETASE"/>
    <property type="match status" value="1"/>
</dbReference>
<dbReference type="GO" id="GO:0005737">
    <property type="term" value="C:cytoplasm"/>
    <property type="evidence" value="ECO:0007669"/>
    <property type="project" value="TreeGrafter"/>
</dbReference>
<dbReference type="NCBIfam" id="TIGR01733">
    <property type="entry name" value="AA-adenyl-dom"/>
    <property type="match status" value="1"/>
</dbReference>
<sequence>MKRSVLEYLYEAADVCSEKIALEDTEQAITYGRLLLMVKAAGTFFARLGAGKRPVIVLSQRSADCIAAFLGVAASGNFYVPVDTAIPSGRFRSILDTLNPVCVTGRESCRDIAEKTGQDIPFYSFEEVFAADADEKLLKGIRAAQIDTDPLYAIFTSGSTGMPKGVLVSHRSVIDLAEQFTAVFGFGGDEVFANQAPFDFDVSVKDLYLSLRNKGTLLVVPQTLFIRPKEIVPFLREKGVTVLIWAASALQLLHNFSALDKEAPDTVRQVMFSGEVLPVKVLHYWQEHLPQARFVNLYGPTEITCNCTYYIVDRAFADTEILPVGKPFPNTEILLLDKEGAPVPRGEIGEICVRGSSLALGYYRNPKATQAAFRQNPCNGGYPELLYFTGDLGKYNELGELVFVSRADSQIKHMGHRIELGEIEAVLNSFPYIRKCCCIYHEEKKHIVLFYQTEEACDAKIRAQLLEYLPKYMCPTRMVWMKEMPMNDHGKIHRALLKQQYLEEA</sequence>
<dbReference type="AlphaFoldDB" id="A0A9D1ES96"/>
<evidence type="ECO:0000313" key="3">
    <source>
        <dbReference type="EMBL" id="HIS31315.1"/>
    </source>
</evidence>
<dbReference type="Gene3D" id="3.30.300.30">
    <property type="match status" value="1"/>
</dbReference>
<accession>A0A9D1ES96</accession>
<dbReference type="EMBL" id="DVIQ01000035">
    <property type="protein sequence ID" value="HIS31315.1"/>
    <property type="molecule type" value="Genomic_DNA"/>
</dbReference>
<feature type="domain" description="AMP-dependent synthetase/ligase" evidence="1">
    <location>
        <begin position="11"/>
        <end position="363"/>
    </location>
</feature>
<proteinExistence type="predicted"/>
<gene>
    <name evidence="3" type="ORF">IAB44_07180</name>
</gene>
<evidence type="ECO:0000313" key="4">
    <source>
        <dbReference type="Proteomes" id="UP000823935"/>
    </source>
</evidence>
<dbReference type="Pfam" id="PF13193">
    <property type="entry name" value="AMP-binding_C"/>
    <property type="match status" value="1"/>
</dbReference>
<dbReference type="PANTHER" id="PTHR45527:SF1">
    <property type="entry name" value="FATTY ACID SYNTHASE"/>
    <property type="match status" value="1"/>
</dbReference>
<dbReference type="Proteomes" id="UP000823935">
    <property type="component" value="Unassembled WGS sequence"/>
</dbReference>
<reference evidence="3" key="2">
    <citation type="journal article" date="2021" name="PeerJ">
        <title>Extensive microbial diversity within the chicken gut microbiome revealed by metagenomics and culture.</title>
        <authorList>
            <person name="Gilroy R."/>
            <person name="Ravi A."/>
            <person name="Getino M."/>
            <person name="Pursley I."/>
            <person name="Horton D.L."/>
            <person name="Alikhan N.F."/>
            <person name="Baker D."/>
            <person name="Gharbi K."/>
            <person name="Hall N."/>
            <person name="Watson M."/>
            <person name="Adriaenssens E.M."/>
            <person name="Foster-Nyarko E."/>
            <person name="Jarju S."/>
            <person name="Secka A."/>
            <person name="Antonio M."/>
            <person name="Oren A."/>
            <person name="Chaudhuri R.R."/>
            <person name="La Ragione R."/>
            <person name="Hildebrand F."/>
            <person name="Pallen M.J."/>
        </authorList>
    </citation>
    <scope>NUCLEOTIDE SEQUENCE</scope>
    <source>
        <strain evidence="3">CHK190-19873</strain>
    </source>
</reference>
<protein>
    <submittedName>
        <fullName evidence="3">Amino acid adenylation domain-containing protein</fullName>
    </submittedName>
</protein>
<evidence type="ECO:0000259" key="2">
    <source>
        <dbReference type="Pfam" id="PF13193"/>
    </source>
</evidence>
<name>A0A9D1ES96_9FIRM</name>
<organism evidence="3 4">
    <name type="scientific">Candidatus Limivivens intestinipullorum</name>
    <dbReference type="NCBI Taxonomy" id="2840858"/>
    <lineage>
        <taxon>Bacteria</taxon>
        <taxon>Bacillati</taxon>
        <taxon>Bacillota</taxon>
        <taxon>Clostridia</taxon>
        <taxon>Lachnospirales</taxon>
        <taxon>Lachnospiraceae</taxon>
        <taxon>Lachnospiraceae incertae sedis</taxon>
        <taxon>Candidatus Limivivens</taxon>
    </lineage>
</organism>
<comment type="caution">
    <text evidence="3">The sequence shown here is derived from an EMBL/GenBank/DDBJ whole genome shotgun (WGS) entry which is preliminary data.</text>
</comment>
<reference evidence="3" key="1">
    <citation type="submission" date="2020-10" db="EMBL/GenBank/DDBJ databases">
        <authorList>
            <person name="Gilroy R."/>
        </authorList>
    </citation>
    <scope>NUCLEOTIDE SEQUENCE</scope>
    <source>
        <strain evidence="3">CHK190-19873</strain>
    </source>
</reference>
<dbReference type="CDD" id="cd05930">
    <property type="entry name" value="A_NRPS"/>
    <property type="match status" value="1"/>
</dbReference>
<dbReference type="InterPro" id="IPR010071">
    <property type="entry name" value="AA_adenyl_dom"/>
</dbReference>
<dbReference type="GO" id="GO:0043041">
    <property type="term" value="P:amino acid activation for nonribosomal peptide biosynthetic process"/>
    <property type="evidence" value="ECO:0007669"/>
    <property type="project" value="TreeGrafter"/>
</dbReference>
<dbReference type="InterPro" id="IPR025110">
    <property type="entry name" value="AMP-bd_C"/>
</dbReference>
<dbReference type="GO" id="GO:0044550">
    <property type="term" value="P:secondary metabolite biosynthetic process"/>
    <property type="evidence" value="ECO:0007669"/>
    <property type="project" value="TreeGrafter"/>
</dbReference>
<dbReference type="GO" id="GO:0031177">
    <property type="term" value="F:phosphopantetheine binding"/>
    <property type="evidence" value="ECO:0007669"/>
    <property type="project" value="TreeGrafter"/>
</dbReference>
<feature type="domain" description="AMP-binding enzyme C-terminal" evidence="2">
    <location>
        <begin position="422"/>
        <end position="491"/>
    </location>
</feature>
<evidence type="ECO:0000259" key="1">
    <source>
        <dbReference type="Pfam" id="PF00501"/>
    </source>
</evidence>
<dbReference type="SUPFAM" id="SSF56801">
    <property type="entry name" value="Acetyl-CoA synthetase-like"/>
    <property type="match status" value="1"/>
</dbReference>
<dbReference type="InterPro" id="IPR045851">
    <property type="entry name" value="AMP-bd_C_sf"/>
</dbReference>
<dbReference type="InterPro" id="IPR000873">
    <property type="entry name" value="AMP-dep_synth/lig_dom"/>
</dbReference>
<dbReference type="Pfam" id="PF00501">
    <property type="entry name" value="AMP-binding"/>
    <property type="match status" value="1"/>
</dbReference>
<dbReference type="InterPro" id="IPR042099">
    <property type="entry name" value="ANL_N_sf"/>
</dbReference>
<dbReference type="Gene3D" id="3.40.50.12780">
    <property type="entry name" value="N-terminal domain of ligase-like"/>
    <property type="match status" value="1"/>
</dbReference>